<evidence type="ECO:0000313" key="3">
    <source>
        <dbReference type="Proteomes" id="UP000515276"/>
    </source>
</evidence>
<sequence>MQFQETEAVTTIEPNEQIDVHERQPYQAPRLVRLDLSETQGLTSGTNDGFTLS</sequence>
<organism evidence="2 3">
    <name type="scientific">Pseudomonas berkeleyensis</name>
    <dbReference type="NCBI Taxonomy" id="2726956"/>
    <lineage>
        <taxon>Bacteria</taxon>
        <taxon>Pseudomonadati</taxon>
        <taxon>Pseudomonadota</taxon>
        <taxon>Gammaproteobacteria</taxon>
        <taxon>Pseudomonadales</taxon>
        <taxon>Pseudomonadaceae</taxon>
        <taxon>Pseudomonas</taxon>
    </lineage>
</organism>
<protein>
    <submittedName>
        <fullName evidence="2">Uncharacterized protein</fullName>
    </submittedName>
</protein>
<reference evidence="2 3" key="1">
    <citation type="journal article" date="2020" name="G3 (Bethesda)">
        <title>CeMbio - The Caenorhabditis elegans Microbiome Resource.</title>
        <authorList>
            <person name="Dirksen P."/>
            <person name="Assie A."/>
            <person name="Zimmermann J."/>
            <person name="Zhang F."/>
            <person name="Tietje A.M."/>
            <person name="Marsh S.A."/>
            <person name="Felix M.A."/>
            <person name="Shapira M."/>
            <person name="Kaleta C."/>
            <person name="Schulenburg H."/>
            <person name="Samuel B."/>
        </authorList>
    </citation>
    <scope>NUCLEOTIDE SEQUENCE [LARGE SCALE GENOMIC DNA]</scope>
    <source>
        <strain evidence="2 3">MSPm1</strain>
    </source>
</reference>
<dbReference type="Proteomes" id="UP000515276">
    <property type="component" value="Chromosome"/>
</dbReference>
<feature type="compositionally biased region" description="Polar residues" evidence="1">
    <location>
        <begin position="1"/>
        <end position="14"/>
    </location>
</feature>
<gene>
    <name evidence="2" type="ORF">HS968_06900</name>
</gene>
<evidence type="ECO:0000256" key="1">
    <source>
        <dbReference type="SAM" id="MobiDB-lite"/>
    </source>
</evidence>
<feature type="region of interest" description="Disordered" evidence="1">
    <location>
        <begin position="1"/>
        <end position="24"/>
    </location>
</feature>
<keyword evidence="3" id="KW-1185">Reference proteome</keyword>
<dbReference type="RefSeq" id="WP_182370703.1">
    <property type="nucleotide sequence ID" value="NZ_CP059139.1"/>
</dbReference>
<name>A0A7G5DSQ9_9PSED</name>
<evidence type="ECO:0000313" key="2">
    <source>
        <dbReference type="EMBL" id="QMV64784.1"/>
    </source>
</evidence>
<accession>A0A7G5DSQ9</accession>
<proteinExistence type="predicted"/>
<dbReference type="AlphaFoldDB" id="A0A7G5DSQ9"/>
<dbReference type="EMBL" id="CP059139">
    <property type="protein sequence ID" value="QMV64784.1"/>
    <property type="molecule type" value="Genomic_DNA"/>
</dbReference>